<organism evidence="1 2">
    <name type="scientific">Microlunatus endophyticus</name>
    <dbReference type="NCBI Taxonomy" id="1716077"/>
    <lineage>
        <taxon>Bacteria</taxon>
        <taxon>Bacillati</taxon>
        <taxon>Actinomycetota</taxon>
        <taxon>Actinomycetes</taxon>
        <taxon>Propionibacteriales</taxon>
        <taxon>Propionibacteriaceae</taxon>
        <taxon>Microlunatus</taxon>
    </lineage>
</organism>
<dbReference type="AlphaFoldDB" id="A0A917S4Z2"/>
<dbReference type="InterPro" id="IPR029044">
    <property type="entry name" value="Nucleotide-diphossugar_trans"/>
</dbReference>
<evidence type="ECO:0000313" key="2">
    <source>
        <dbReference type="Proteomes" id="UP000613840"/>
    </source>
</evidence>
<protein>
    <recommendedName>
        <fullName evidence="3">Glycosyl transferase family 2</fullName>
    </recommendedName>
</protein>
<reference evidence="1" key="2">
    <citation type="submission" date="2020-09" db="EMBL/GenBank/DDBJ databases">
        <authorList>
            <person name="Sun Q."/>
            <person name="Zhou Y."/>
        </authorList>
    </citation>
    <scope>NUCLEOTIDE SEQUENCE</scope>
    <source>
        <strain evidence="1">CGMCC 4.7306</strain>
    </source>
</reference>
<evidence type="ECO:0008006" key="3">
    <source>
        <dbReference type="Google" id="ProtNLM"/>
    </source>
</evidence>
<dbReference type="EMBL" id="BMMZ01000002">
    <property type="protein sequence ID" value="GGL53756.1"/>
    <property type="molecule type" value="Genomic_DNA"/>
</dbReference>
<dbReference type="Gene3D" id="3.90.550.10">
    <property type="entry name" value="Spore Coat Polysaccharide Biosynthesis Protein SpsA, Chain A"/>
    <property type="match status" value="1"/>
</dbReference>
<keyword evidence="2" id="KW-1185">Reference proteome</keyword>
<sequence>MSIAAVLVNHNTSAFAELAVRSLFVQNPGLDLQLTVYDNSSTDDRAGLLAAADDHGVRVVPSGFSTSTPGNSHGEVLRSFVLDHDNDRADQFLFLDADICFTRPGTISRLLALLSEHSEAFGAGPRLSWDGKTPLPAEVANNPALYLNRLHPCCALISNTQVFRTVVEHVGLSSARMLYATHDDFLDTFELMTRVMQTHALRHVIADDTMIMHAFAVSYPDESSALLAEKEFRRDRWLAAMRDRRSAG</sequence>
<reference evidence="1" key="1">
    <citation type="journal article" date="2014" name="Int. J. Syst. Evol. Microbiol.">
        <title>Complete genome sequence of Corynebacterium casei LMG S-19264T (=DSM 44701T), isolated from a smear-ripened cheese.</title>
        <authorList>
            <consortium name="US DOE Joint Genome Institute (JGI-PGF)"/>
            <person name="Walter F."/>
            <person name="Albersmeier A."/>
            <person name="Kalinowski J."/>
            <person name="Ruckert C."/>
        </authorList>
    </citation>
    <scope>NUCLEOTIDE SEQUENCE</scope>
    <source>
        <strain evidence="1">CGMCC 4.7306</strain>
    </source>
</reference>
<comment type="caution">
    <text evidence="1">The sequence shown here is derived from an EMBL/GenBank/DDBJ whole genome shotgun (WGS) entry which is preliminary data.</text>
</comment>
<dbReference type="SUPFAM" id="SSF53448">
    <property type="entry name" value="Nucleotide-diphospho-sugar transferases"/>
    <property type="match status" value="1"/>
</dbReference>
<accession>A0A917S4Z2</accession>
<evidence type="ECO:0000313" key="1">
    <source>
        <dbReference type="EMBL" id="GGL53756.1"/>
    </source>
</evidence>
<name>A0A917S4Z2_9ACTN</name>
<dbReference type="Proteomes" id="UP000613840">
    <property type="component" value="Unassembled WGS sequence"/>
</dbReference>
<dbReference type="RefSeq" id="WP_188894093.1">
    <property type="nucleotide sequence ID" value="NZ_BMMZ01000002.1"/>
</dbReference>
<proteinExistence type="predicted"/>
<gene>
    <name evidence="1" type="ORF">GCM10011575_10250</name>
</gene>